<evidence type="ECO:0000256" key="1">
    <source>
        <dbReference type="ARBA" id="ARBA00005854"/>
    </source>
</evidence>
<dbReference type="EMBL" id="UZAL01032979">
    <property type="protein sequence ID" value="VDP62305.1"/>
    <property type="molecule type" value="Genomic_DNA"/>
</dbReference>
<dbReference type="Pfam" id="PF00389">
    <property type="entry name" value="2-Hacid_dh"/>
    <property type="match status" value="1"/>
</dbReference>
<dbReference type="InterPro" id="IPR050857">
    <property type="entry name" value="D-2-hydroxyacid_DH"/>
</dbReference>
<protein>
    <submittedName>
        <fullName evidence="5">Uncharacterized protein</fullName>
    </submittedName>
</protein>
<proteinExistence type="inferred from homology"/>
<name>A0A183PF12_9TREM</name>
<dbReference type="PANTHER" id="PTHR42789:SF1">
    <property type="entry name" value="D-ISOMER SPECIFIC 2-HYDROXYACID DEHYDROGENASE FAMILY PROTEIN (AFU_ORTHOLOGUE AFUA_6G10090)"/>
    <property type="match status" value="1"/>
</dbReference>
<comment type="similarity">
    <text evidence="1">Belongs to the D-isomer specific 2-hydroxyacid dehydrogenase family.</text>
</comment>
<evidence type="ECO:0000313" key="6">
    <source>
        <dbReference type="Proteomes" id="UP000269396"/>
    </source>
</evidence>
<dbReference type="Gene3D" id="3.40.50.720">
    <property type="entry name" value="NAD(P)-binding Rossmann-like Domain"/>
    <property type="match status" value="2"/>
</dbReference>
<dbReference type="InterPro" id="IPR006139">
    <property type="entry name" value="D-isomer_2_OHA_DH_cat_dom"/>
</dbReference>
<evidence type="ECO:0000256" key="4">
    <source>
        <dbReference type="SAM" id="MobiDB-lite"/>
    </source>
</evidence>
<feature type="region of interest" description="Disordered" evidence="4">
    <location>
        <begin position="578"/>
        <end position="600"/>
    </location>
</feature>
<dbReference type="AlphaFoldDB" id="A0A183PF12"/>
<dbReference type="STRING" id="31246.A0A183PF12"/>
<evidence type="ECO:0000256" key="2">
    <source>
        <dbReference type="ARBA" id="ARBA00023002"/>
    </source>
</evidence>
<dbReference type="Pfam" id="PF02826">
    <property type="entry name" value="2-Hacid_dh_C"/>
    <property type="match status" value="1"/>
</dbReference>
<dbReference type="InterPro" id="IPR036291">
    <property type="entry name" value="NAD(P)-bd_dom_sf"/>
</dbReference>
<reference evidence="5 6" key="1">
    <citation type="submission" date="2018-11" db="EMBL/GenBank/DDBJ databases">
        <authorList>
            <consortium name="Pathogen Informatics"/>
        </authorList>
    </citation>
    <scope>NUCLEOTIDE SEQUENCE [LARGE SCALE GENOMIC DNA]</scope>
    <source>
        <strain>Denwood</strain>
        <strain evidence="6">Zambia</strain>
    </source>
</reference>
<keyword evidence="3" id="KW-0520">NAD</keyword>
<dbReference type="Proteomes" id="UP000269396">
    <property type="component" value="Unassembled WGS sequence"/>
</dbReference>
<keyword evidence="6" id="KW-1185">Reference proteome</keyword>
<gene>
    <name evidence="5" type="ORF">SMTD_LOCUS12948</name>
</gene>
<dbReference type="GO" id="GO:0051287">
    <property type="term" value="F:NAD binding"/>
    <property type="evidence" value="ECO:0007669"/>
    <property type="project" value="InterPro"/>
</dbReference>
<feature type="compositionally biased region" description="Low complexity" evidence="4">
    <location>
        <begin position="578"/>
        <end position="589"/>
    </location>
</feature>
<dbReference type="PANTHER" id="PTHR42789">
    <property type="entry name" value="D-ISOMER SPECIFIC 2-HYDROXYACID DEHYDROGENASE FAMILY PROTEIN (AFU_ORTHOLOGUE AFUA_6G10090)"/>
    <property type="match status" value="1"/>
</dbReference>
<dbReference type="InterPro" id="IPR006140">
    <property type="entry name" value="D-isomer_DH_NAD-bd"/>
</dbReference>
<evidence type="ECO:0000313" key="5">
    <source>
        <dbReference type="EMBL" id="VDP62305.1"/>
    </source>
</evidence>
<dbReference type="GO" id="GO:0016616">
    <property type="term" value="F:oxidoreductase activity, acting on the CH-OH group of donors, NAD or NADP as acceptor"/>
    <property type="evidence" value="ECO:0007669"/>
    <property type="project" value="InterPro"/>
</dbReference>
<dbReference type="SUPFAM" id="SSF51735">
    <property type="entry name" value="NAD(P)-binding Rossmann-fold domains"/>
    <property type="match status" value="1"/>
</dbReference>
<keyword evidence="2" id="KW-0560">Oxidoreductase</keyword>
<sequence>MSLLPVLNNIVIADNLVELAVDLLTDHGLTVYDLKESCVSEDRLLYILQSSSASVLIISSTTPISDQILKLACKFGLRIIVRTGGNVDTIDCITAQEHGILVINAPYGNIISTTEYTCGLILALAKHIPHILLNSSSEWFNIKKKSTERNATFRITELSGKTLGIIGINNEIGSSVGQRMKVFGMRIIGYDPNHNFDNTNLPDWLDAVMELDSVLSESNYLTLHVTLTPETKHLINSRTLSICSPGIRIINCSNGGIIDEIALLEALESGHCCGAALDVFENEPLIHSSSSNCIMDKLLQHPNVIASPHLNEISCEAQIRTAIHTSRLLLLVNGKLSNWDLGLEGAVNLNKLGELFHHVIKTNWYKCLSSNDIKNLLQLPYIIHLLMSKLLSDMDKNILNNSFNYTVTYRISVVVPQCIIDCHQSKSVLCNLFAISCQLAMHKHCTIPSDHTIHQMNHFDILSCLIYPHFVRTSNFNQLTNAYEVNWSCTLHPFINSSCSITFLSPQSTLNTIEKLFEIHCTTINQKPLTLWLLNVNICISSVHSLSTSQCLIGILKDSGFYLLNGNNVTNYDVNNISSDTNTPTSSSDTSDDSVPLITL</sequence>
<organism evidence="5 6">
    <name type="scientific">Schistosoma mattheei</name>
    <dbReference type="NCBI Taxonomy" id="31246"/>
    <lineage>
        <taxon>Eukaryota</taxon>
        <taxon>Metazoa</taxon>
        <taxon>Spiralia</taxon>
        <taxon>Lophotrochozoa</taxon>
        <taxon>Platyhelminthes</taxon>
        <taxon>Trematoda</taxon>
        <taxon>Digenea</taxon>
        <taxon>Strigeidida</taxon>
        <taxon>Schistosomatoidea</taxon>
        <taxon>Schistosomatidae</taxon>
        <taxon>Schistosoma</taxon>
    </lineage>
</organism>
<accession>A0A183PF12</accession>
<dbReference type="SUPFAM" id="SSF52283">
    <property type="entry name" value="Formate/glycerate dehydrogenase catalytic domain-like"/>
    <property type="match status" value="1"/>
</dbReference>
<evidence type="ECO:0000256" key="3">
    <source>
        <dbReference type="ARBA" id="ARBA00023027"/>
    </source>
</evidence>